<evidence type="ECO:0000313" key="2">
    <source>
        <dbReference type="Proteomes" id="UP000003947"/>
    </source>
</evidence>
<name>I4Z3X2_9HYPH</name>
<sequence length="41" mass="4735">MECILIDTCMSIIVYAAQNRLGERLVEPRVHRSIHFTFIGT</sequence>
<dbReference type="PATRIC" id="fig|864069.3.peg.478"/>
<dbReference type="Proteomes" id="UP000003947">
    <property type="component" value="Unassembled WGS sequence"/>
</dbReference>
<protein>
    <submittedName>
        <fullName evidence="1">Uncharacterized protein</fullName>
    </submittedName>
</protein>
<keyword evidence="2" id="KW-1185">Reference proteome</keyword>
<organism evidence="1 2">
    <name type="scientific">Microvirga lotononidis</name>
    <dbReference type="NCBI Taxonomy" id="864069"/>
    <lineage>
        <taxon>Bacteria</taxon>
        <taxon>Pseudomonadati</taxon>
        <taxon>Pseudomonadota</taxon>
        <taxon>Alphaproteobacteria</taxon>
        <taxon>Hyphomicrobiales</taxon>
        <taxon>Methylobacteriaceae</taxon>
        <taxon>Microvirga</taxon>
    </lineage>
</organism>
<evidence type="ECO:0000313" key="1">
    <source>
        <dbReference type="EMBL" id="EIM30914.1"/>
    </source>
</evidence>
<proteinExistence type="predicted"/>
<dbReference type="AlphaFoldDB" id="I4Z3X2"/>
<dbReference type="STRING" id="864069.MicloDRAFT_00004410"/>
<dbReference type="EMBL" id="JH660635">
    <property type="protein sequence ID" value="EIM30914.1"/>
    <property type="molecule type" value="Genomic_DNA"/>
</dbReference>
<accession>I4Z3X2</accession>
<dbReference type="HOGENOM" id="CLU_3272827_0_0_5"/>
<reference evidence="1 2" key="1">
    <citation type="submission" date="2012-02" db="EMBL/GenBank/DDBJ databases">
        <title>Improved High-Quality Draft sequence of Microvirga sp. WSM3557.</title>
        <authorList>
            <consortium name="US DOE Joint Genome Institute"/>
            <person name="Lucas S."/>
            <person name="Han J."/>
            <person name="Lapidus A."/>
            <person name="Cheng J.-F."/>
            <person name="Goodwin L."/>
            <person name="Pitluck S."/>
            <person name="Peters L."/>
            <person name="Zhang X."/>
            <person name="Detter J.C."/>
            <person name="Han C."/>
            <person name="Tapia R."/>
            <person name="Land M."/>
            <person name="Hauser L."/>
            <person name="Kyrpides N."/>
            <person name="Ivanova N."/>
            <person name="Pagani I."/>
            <person name="Brau L."/>
            <person name="Yates R."/>
            <person name="O'Hara G."/>
            <person name="Rui T."/>
            <person name="Howieson J."/>
            <person name="Reeve W."/>
            <person name="Woyke T."/>
        </authorList>
    </citation>
    <scope>NUCLEOTIDE SEQUENCE [LARGE SCALE GENOMIC DNA]</scope>
    <source>
        <strain evidence="1 2">WSM3557</strain>
    </source>
</reference>
<gene>
    <name evidence="1" type="ORF">MicloDRAFT_00004410</name>
</gene>